<sequence>MHHTFTGTTRKPRQVNLSGRPNSNPWAAASGASPRTGSNVATSAVAHAQADRARRQHEREKLTASRKVQKTWRGHSVRRVQKSKWREEWDDTERRRCGHALNLAAFIANEERPAGYQDVQILERQLRLLVNSQEYRKHIVRDESDTLRLVYFARALQSSEWAISHIHLSTRTAFAKLALTAVRHIRSIRLASLDGSGNQIIVQLAQLVAFLAHLVLQQLETSSLACIQILGELVDGRLDVAVQDAGADAIAAFLAKETTSLPAYRAFALVLISTQTLSDNVRLLVRLSSALDYQSLLQALSSSTSGTSTHAQLWQLSYLIWFGQRMSGGLTSDLSYNQTKVVALLLSGCANEIAERQGVLDVPMNGAGRSGPLPLEKFIAESLDIISDEKAVRSAIAVITQHASVSQDSDFEATTRLADYAVAMLRAFASSGDKARKIRQWLWQTSLTTTNGVHLSTLEYLWSSITKSRVFQRIISNHRNVLSALREASPETHQIGRPSTGAEEIELWRTEWRIVLFFMELYSFVLRVIDDDEFFSGASQDNHQSFETTSYPGRKGLNLTDAITLAMFLKNLAFGLYWHAAELVPTTDAEDLDNLSSLFGHSQQTSVHQTPSKHESLGLAGNGVSHAYLKGLSTALLRMLHERDSRRRFVPANGWLMTHQVDMSGFISAVVAEEEKRHELDDNDEEDMNLDEADDAVPTADSPRASFAQVMSGSGGINYSQAHLRNSVSERQIQQARKKRRIESLAPRLEILRNLPFFIPFESRVQIFRHFVYNDQVRRRNGHVDADIWRMSVARSTMGRDIDGRPPGFDVISRQHAEIRREHVFEDAYDIYYQLGDKLKEPIQISFIDKFGTPEAGIDGGGVTKEFLTSVTSEALDPSGPSPMFTENAEHFLYPNPLIWQEMQESLRREGTRDGSEGWNAVLRDYLRRYEFLGRVIGKCLYEGILIDVNFAGFFLLKWALTGGSTVATNESAYRASINDLREYDEELYQGLLKLKYYPGNVEADFGLNFTVNDTLNVQDEMGKITSVVQTVNLYPDGGNKAVDNVWRHLYIDRIVKYRLQDQPEKVTNAFLRGLGQIISPTWLAMFNQKELQKLVGGDSSELDIADLRRNTQYGGIYVIGDDGLEHPTVELFWKAMQEMDDGDRRKVLKFVTSTPRAPLLGFGNLNPKFSIRDSSTDQSRLPSTSTCVNLLKLPRYGDLSTMKDKLLYAANAGAGFDLS</sequence>
<evidence type="ECO:0000256" key="3">
    <source>
        <dbReference type="ARBA" id="ARBA00022679"/>
    </source>
</evidence>
<feature type="compositionally biased region" description="Polar residues" evidence="6">
    <location>
        <begin position="33"/>
        <end position="42"/>
    </location>
</feature>
<evidence type="ECO:0000256" key="2">
    <source>
        <dbReference type="ARBA" id="ARBA00012485"/>
    </source>
</evidence>
<evidence type="ECO:0000256" key="6">
    <source>
        <dbReference type="SAM" id="MobiDB-lite"/>
    </source>
</evidence>
<keyword evidence="4 5" id="KW-0833">Ubl conjugation pathway</keyword>
<evidence type="ECO:0000256" key="1">
    <source>
        <dbReference type="ARBA" id="ARBA00000885"/>
    </source>
</evidence>
<feature type="compositionally biased region" description="Polar residues" evidence="6">
    <location>
        <begin position="1"/>
        <end position="25"/>
    </location>
</feature>
<dbReference type="AlphaFoldDB" id="A0A0N1H8T2"/>
<accession>A0A0N1H8T2</accession>
<dbReference type="Proteomes" id="UP000038010">
    <property type="component" value="Unassembled WGS sequence"/>
</dbReference>
<dbReference type="PANTHER" id="PTHR45700">
    <property type="entry name" value="UBIQUITIN-PROTEIN LIGASE E3C"/>
    <property type="match status" value="1"/>
</dbReference>
<dbReference type="PROSITE" id="PS50096">
    <property type="entry name" value="IQ"/>
    <property type="match status" value="1"/>
</dbReference>
<evidence type="ECO:0000313" key="9">
    <source>
        <dbReference type="Proteomes" id="UP000038010"/>
    </source>
</evidence>
<dbReference type="CDD" id="cd23767">
    <property type="entry name" value="IQCD"/>
    <property type="match status" value="1"/>
</dbReference>
<feature type="compositionally biased region" description="Basic and acidic residues" evidence="6">
    <location>
        <begin position="49"/>
        <end position="63"/>
    </location>
</feature>
<dbReference type="GeneID" id="28738884"/>
<keyword evidence="3" id="KW-0808">Transferase</keyword>
<dbReference type="Gene3D" id="3.30.2410.10">
    <property type="entry name" value="Hect, E3 ligase catalytic domain"/>
    <property type="match status" value="1"/>
</dbReference>
<evidence type="ECO:0000256" key="4">
    <source>
        <dbReference type="ARBA" id="ARBA00022786"/>
    </source>
</evidence>
<dbReference type="VEuPathDB" id="FungiDB:AB675_6696"/>
<dbReference type="Gene3D" id="3.30.2160.10">
    <property type="entry name" value="Hect, E3 ligase catalytic domain"/>
    <property type="match status" value="1"/>
</dbReference>
<dbReference type="InterPro" id="IPR044611">
    <property type="entry name" value="E3A/B/C-like"/>
</dbReference>
<feature type="region of interest" description="Disordered" evidence="6">
    <location>
        <begin position="1"/>
        <end position="65"/>
    </location>
</feature>
<dbReference type="STRING" id="1664694.A0A0N1H8T2"/>
<dbReference type="GO" id="GO:0006511">
    <property type="term" value="P:ubiquitin-dependent protein catabolic process"/>
    <property type="evidence" value="ECO:0007669"/>
    <property type="project" value="TreeGrafter"/>
</dbReference>
<dbReference type="PROSITE" id="PS50237">
    <property type="entry name" value="HECT"/>
    <property type="match status" value="1"/>
</dbReference>
<dbReference type="Gene3D" id="3.90.1750.10">
    <property type="entry name" value="Hect, E3 ligase catalytic domains"/>
    <property type="match status" value="1"/>
</dbReference>
<evidence type="ECO:0000259" key="7">
    <source>
        <dbReference type="PROSITE" id="PS50237"/>
    </source>
</evidence>
<dbReference type="GO" id="GO:0000209">
    <property type="term" value="P:protein polyubiquitination"/>
    <property type="evidence" value="ECO:0007669"/>
    <property type="project" value="InterPro"/>
</dbReference>
<keyword evidence="9" id="KW-1185">Reference proteome</keyword>
<dbReference type="CDD" id="cd00078">
    <property type="entry name" value="HECTc"/>
    <property type="match status" value="1"/>
</dbReference>
<comment type="caution">
    <text evidence="8">The sequence shown here is derived from an EMBL/GenBank/DDBJ whole genome shotgun (WGS) entry which is preliminary data.</text>
</comment>
<protein>
    <recommendedName>
        <fullName evidence="2">HECT-type E3 ubiquitin transferase</fullName>
        <ecNumber evidence="2">2.3.2.26</ecNumber>
    </recommendedName>
</protein>
<comment type="catalytic activity">
    <reaction evidence="1">
        <text>S-ubiquitinyl-[E2 ubiquitin-conjugating enzyme]-L-cysteine + [acceptor protein]-L-lysine = [E2 ubiquitin-conjugating enzyme]-L-cysteine + N(6)-ubiquitinyl-[acceptor protein]-L-lysine.</text>
        <dbReference type="EC" id="2.3.2.26"/>
    </reaction>
</comment>
<dbReference type="OrthoDB" id="8068875at2759"/>
<evidence type="ECO:0000256" key="5">
    <source>
        <dbReference type="PROSITE-ProRule" id="PRU00104"/>
    </source>
</evidence>
<organism evidence="8 9">
    <name type="scientific">Cyphellophora attinorum</name>
    <dbReference type="NCBI Taxonomy" id="1664694"/>
    <lineage>
        <taxon>Eukaryota</taxon>
        <taxon>Fungi</taxon>
        <taxon>Dikarya</taxon>
        <taxon>Ascomycota</taxon>
        <taxon>Pezizomycotina</taxon>
        <taxon>Eurotiomycetes</taxon>
        <taxon>Chaetothyriomycetidae</taxon>
        <taxon>Chaetothyriales</taxon>
        <taxon>Cyphellophoraceae</taxon>
        <taxon>Cyphellophora</taxon>
    </lineage>
</organism>
<dbReference type="GO" id="GO:0061630">
    <property type="term" value="F:ubiquitin protein ligase activity"/>
    <property type="evidence" value="ECO:0007669"/>
    <property type="project" value="UniProtKB-EC"/>
</dbReference>
<reference evidence="8 9" key="1">
    <citation type="submission" date="2015-06" db="EMBL/GenBank/DDBJ databases">
        <title>Draft genome of the ant-associated black yeast Phialophora attae CBS 131958.</title>
        <authorList>
            <person name="Moreno L.F."/>
            <person name="Stielow B.J."/>
            <person name="de Hoog S."/>
            <person name="Vicente V.A."/>
            <person name="Weiss V.A."/>
            <person name="de Vries M."/>
            <person name="Cruz L.M."/>
            <person name="Souza E.M."/>
        </authorList>
    </citation>
    <scope>NUCLEOTIDE SEQUENCE [LARGE SCALE GENOMIC DNA]</scope>
    <source>
        <strain evidence="8 9">CBS 131958</strain>
    </source>
</reference>
<dbReference type="InterPro" id="IPR035983">
    <property type="entry name" value="Hect_E3_ubiquitin_ligase"/>
</dbReference>
<dbReference type="RefSeq" id="XP_018003489.1">
    <property type="nucleotide sequence ID" value="XM_018147004.1"/>
</dbReference>
<dbReference type="EMBL" id="LFJN01000005">
    <property type="protein sequence ID" value="KPI43526.1"/>
    <property type="molecule type" value="Genomic_DNA"/>
</dbReference>
<evidence type="ECO:0000313" key="8">
    <source>
        <dbReference type="EMBL" id="KPI43526.1"/>
    </source>
</evidence>
<dbReference type="SMART" id="SM00119">
    <property type="entry name" value="HECTc"/>
    <property type="match status" value="1"/>
</dbReference>
<name>A0A0N1H8T2_9EURO</name>
<gene>
    <name evidence="8" type="ORF">AB675_6696</name>
</gene>
<dbReference type="PANTHER" id="PTHR45700:SF2">
    <property type="entry name" value="UBIQUITIN-PROTEIN LIGASE E3C"/>
    <property type="match status" value="1"/>
</dbReference>
<dbReference type="SUPFAM" id="SSF56204">
    <property type="entry name" value="Hect, E3 ligase catalytic domain"/>
    <property type="match status" value="1"/>
</dbReference>
<dbReference type="Pfam" id="PF00632">
    <property type="entry name" value="HECT"/>
    <property type="match status" value="1"/>
</dbReference>
<proteinExistence type="predicted"/>
<dbReference type="EC" id="2.3.2.26" evidence="2"/>
<feature type="domain" description="HECT" evidence="7">
    <location>
        <begin position="839"/>
        <end position="1220"/>
    </location>
</feature>
<feature type="active site" description="Glycyl thioester intermediate" evidence="5">
    <location>
        <position position="1188"/>
    </location>
</feature>
<dbReference type="InterPro" id="IPR000569">
    <property type="entry name" value="HECT_dom"/>
</dbReference>